<dbReference type="InterPro" id="IPR048031">
    <property type="entry name" value="ScyD/ScyE-like"/>
</dbReference>
<dbReference type="EMBL" id="JAPDOD010000094">
    <property type="protein sequence ID" value="MDA0167238.1"/>
    <property type="molecule type" value="Genomic_DNA"/>
</dbReference>
<dbReference type="NCBIfam" id="NF033206">
    <property type="entry name" value="ScyE_fam"/>
    <property type="match status" value="1"/>
</dbReference>
<dbReference type="Proteomes" id="UP001149140">
    <property type="component" value="Unassembled WGS sequence"/>
</dbReference>
<dbReference type="Gene3D" id="2.130.10.10">
    <property type="entry name" value="YVTN repeat-like/Quinoprotein amine dehydrogenase"/>
    <property type="match status" value="1"/>
</dbReference>
<protein>
    <submittedName>
        <fullName evidence="2">ScyD/ScyE family protein</fullName>
    </submittedName>
</protein>
<keyword evidence="3" id="KW-1185">Reference proteome</keyword>
<evidence type="ECO:0000256" key="1">
    <source>
        <dbReference type="SAM" id="SignalP"/>
    </source>
</evidence>
<dbReference type="SUPFAM" id="SSF63829">
    <property type="entry name" value="Calcium-dependent phosphotriesterase"/>
    <property type="match status" value="1"/>
</dbReference>
<reference evidence="2" key="1">
    <citation type="submission" date="2022-10" db="EMBL/GenBank/DDBJ databases">
        <title>The WGS of Solirubrobacter ginsenosidimutans DSM 21036.</title>
        <authorList>
            <person name="Jiang Z."/>
        </authorList>
    </citation>
    <scope>NUCLEOTIDE SEQUENCE</scope>
    <source>
        <strain evidence="2">DSM 21036</strain>
    </source>
</reference>
<gene>
    <name evidence="2" type="ORF">OM076_43665</name>
</gene>
<dbReference type="InterPro" id="IPR015943">
    <property type="entry name" value="WD40/YVTN_repeat-like_dom_sf"/>
</dbReference>
<dbReference type="AlphaFoldDB" id="A0A9X3N507"/>
<feature type="signal peptide" evidence="1">
    <location>
        <begin position="1"/>
        <end position="25"/>
    </location>
</feature>
<feature type="chain" id="PRO_5040955223" evidence="1">
    <location>
        <begin position="26"/>
        <end position="389"/>
    </location>
</feature>
<evidence type="ECO:0000313" key="2">
    <source>
        <dbReference type="EMBL" id="MDA0167238.1"/>
    </source>
</evidence>
<name>A0A9X3N507_9ACTN</name>
<sequence>MRGIRLCGGALSLVVALGVAPAARANGGHDGDRDKVQIRTVATGLDSPRHLAFGPRGDLYVAEAGRGGPGPCFVGGEGPACMGASGAVTKIDRWGRQYRIASGLASMANTPDNDNAIGPHGIIVTDNDRVLITNGGPTEPKDATGATIFRETLADQSPVASLFGKVLKINRQGRAIPRADIWDYERDFNPDKVVGNPAVDSNAVDLLQDGDRLVVADAGGNALDTVDQYGRVKNLALFPNRAGVPNPFGGPPISMQAVPTSVNKGPDGQYYVSQLTGFPFPTGGANIYRVDPATGAVSTFATGFTNLMDLAFGRDGTLYALEIDHDSLLGPLNDGALYTVSRSGEKRQIALPPDTLPFPGGITVGDDGLYISINGGSPGAGAVVRVRLR</sequence>
<keyword evidence="1" id="KW-0732">Signal</keyword>
<organism evidence="2 3">
    <name type="scientific">Solirubrobacter ginsenosidimutans</name>
    <dbReference type="NCBI Taxonomy" id="490573"/>
    <lineage>
        <taxon>Bacteria</taxon>
        <taxon>Bacillati</taxon>
        <taxon>Actinomycetota</taxon>
        <taxon>Thermoleophilia</taxon>
        <taxon>Solirubrobacterales</taxon>
        <taxon>Solirubrobacteraceae</taxon>
        <taxon>Solirubrobacter</taxon>
    </lineage>
</organism>
<comment type="caution">
    <text evidence="2">The sequence shown here is derived from an EMBL/GenBank/DDBJ whole genome shotgun (WGS) entry which is preliminary data.</text>
</comment>
<evidence type="ECO:0000313" key="3">
    <source>
        <dbReference type="Proteomes" id="UP001149140"/>
    </source>
</evidence>
<proteinExistence type="predicted"/>
<accession>A0A9X3N507</accession>